<proteinExistence type="predicted"/>
<sequence length="126" mass="13783">MHRNTKLALAVGGLALLVLFAAPLLAFALGGMGGGMWGMPMDGWMWGGGMHDGRFDGTLPVWFALVGIASQLAFVALVVAGGYLLYRAVTRDQHDRALDELRAAYARGDLDDDEYERRKDRLENEN</sequence>
<organism evidence="3 4">
    <name type="scientific">Halorubellus litoreus</name>
    <dbReference type="NCBI Taxonomy" id="755308"/>
    <lineage>
        <taxon>Archaea</taxon>
        <taxon>Methanobacteriati</taxon>
        <taxon>Methanobacteriota</taxon>
        <taxon>Stenosarchaea group</taxon>
        <taxon>Halobacteria</taxon>
        <taxon>Halobacteriales</taxon>
        <taxon>Halorubellaceae</taxon>
        <taxon>Halorubellus</taxon>
    </lineage>
</organism>
<dbReference type="RefSeq" id="WP_336351968.1">
    <property type="nucleotide sequence ID" value="NZ_JAZAQL010000005.1"/>
</dbReference>
<keyword evidence="1" id="KW-0812">Transmembrane</keyword>
<protein>
    <submittedName>
        <fullName evidence="3">SHOCT domain-containing protein</fullName>
    </submittedName>
</protein>
<name>A0ABD5VLD6_9EURY</name>
<evidence type="ECO:0000313" key="4">
    <source>
        <dbReference type="Proteomes" id="UP001596395"/>
    </source>
</evidence>
<dbReference type="EMBL" id="JBHSXN010000005">
    <property type="protein sequence ID" value="MFC6955025.1"/>
    <property type="molecule type" value="Genomic_DNA"/>
</dbReference>
<gene>
    <name evidence="3" type="ORF">ACFQGB_19345</name>
</gene>
<keyword evidence="1" id="KW-0472">Membrane</keyword>
<feature type="domain" description="SHOCT" evidence="2">
    <location>
        <begin position="97"/>
        <end position="122"/>
    </location>
</feature>
<evidence type="ECO:0000256" key="1">
    <source>
        <dbReference type="SAM" id="Phobius"/>
    </source>
</evidence>
<evidence type="ECO:0000313" key="3">
    <source>
        <dbReference type="EMBL" id="MFC6955025.1"/>
    </source>
</evidence>
<feature type="transmembrane region" description="Helical" evidence="1">
    <location>
        <begin position="61"/>
        <end position="86"/>
    </location>
</feature>
<dbReference type="Pfam" id="PF09851">
    <property type="entry name" value="SHOCT"/>
    <property type="match status" value="1"/>
</dbReference>
<accession>A0ABD5VLD6</accession>
<dbReference type="Proteomes" id="UP001596395">
    <property type="component" value="Unassembled WGS sequence"/>
</dbReference>
<dbReference type="AlphaFoldDB" id="A0ABD5VLD6"/>
<keyword evidence="4" id="KW-1185">Reference proteome</keyword>
<keyword evidence="1" id="KW-1133">Transmembrane helix</keyword>
<comment type="caution">
    <text evidence="3">The sequence shown here is derived from an EMBL/GenBank/DDBJ whole genome shotgun (WGS) entry which is preliminary data.</text>
</comment>
<dbReference type="InterPro" id="IPR018649">
    <property type="entry name" value="SHOCT"/>
</dbReference>
<reference evidence="3 4" key="1">
    <citation type="journal article" date="2019" name="Int. J. Syst. Evol. Microbiol.">
        <title>The Global Catalogue of Microorganisms (GCM) 10K type strain sequencing project: providing services to taxonomists for standard genome sequencing and annotation.</title>
        <authorList>
            <consortium name="The Broad Institute Genomics Platform"/>
            <consortium name="The Broad Institute Genome Sequencing Center for Infectious Disease"/>
            <person name="Wu L."/>
            <person name="Ma J."/>
        </authorList>
    </citation>
    <scope>NUCLEOTIDE SEQUENCE [LARGE SCALE GENOMIC DNA]</scope>
    <source>
        <strain evidence="3 4">GX26</strain>
    </source>
</reference>
<evidence type="ECO:0000259" key="2">
    <source>
        <dbReference type="Pfam" id="PF09851"/>
    </source>
</evidence>